<evidence type="ECO:0000256" key="1">
    <source>
        <dbReference type="SAM" id="MobiDB-lite"/>
    </source>
</evidence>
<dbReference type="PANTHER" id="PTHR34755">
    <property type="entry name" value="SERINE/ARGININE REPETITIVE MATRIX PROTEIN 3-RELATED"/>
    <property type="match status" value="1"/>
</dbReference>
<protein>
    <submittedName>
        <fullName evidence="2">Uncharacterized protein</fullName>
    </submittedName>
</protein>
<gene>
    <name evidence="2" type="ORF">LCDPAC02_03900</name>
</gene>
<feature type="region of interest" description="Disordered" evidence="1">
    <location>
        <begin position="368"/>
        <end position="387"/>
    </location>
</feature>
<dbReference type="GO" id="GO:0003729">
    <property type="term" value="F:mRNA binding"/>
    <property type="evidence" value="ECO:0007669"/>
    <property type="project" value="TreeGrafter"/>
</dbReference>
<feature type="compositionally biased region" description="Low complexity" evidence="1">
    <location>
        <begin position="551"/>
        <end position="571"/>
    </location>
</feature>
<name>A0A481YPM1_9VIRU</name>
<evidence type="ECO:0000313" key="2">
    <source>
        <dbReference type="EMBL" id="QBK85191.1"/>
    </source>
</evidence>
<dbReference type="InterPro" id="IPR052109">
    <property type="entry name" value="SRRM_Domain-Containing"/>
</dbReference>
<dbReference type="EMBL" id="MK500307">
    <property type="protein sequence ID" value="QBK85191.1"/>
    <property type="molecule type" value="Genomic_DNA"/>
</dbReference>
<reference evidence="2" key="1">
    <citation type="journal article" date="2019" name="MBio">
        <title>Virus Genomes from Deep Sea Sediments Expand the Ocean Megavirome and Support Independent Origins of Viral Gigantism.</title>
        <authorList>
            <person name="Backstrom D."/>
            <person name="Yutin N."/>
            <person name="Jorgensen S.L."/>
            <person name="Dharamshi J."/>
            <person name="Homa F."/>
            <person name="Zaremba-Niedwiedzka K."/>
            <person name="Spang A."/>
            <person name="Wolf Y.I."/>
            <person name="Koonin E.V."/>
            <person name="Ettema T.J."/>
        </authorList>
    </citation>
    <scope>NUCLEOTIDE SEQUENCE</scope>
</reference>
<sequence length="607" mass="71409">MLEYKPGNPVNVKKLKRYLSDGMYIELTRYHMNRHGNLDNYNISLDLLKTFIYIRPEMFRWKYQEPNTETFNRICRNVYKIKSIFDKYDPMEKVIDHVCSRDGFHIINYNKDTLKYLYDRKNKKINKKCKSCKKIIKGNSSENAIVWNFGTNKDPDGHLNKRTGMTPFFEELNHKVYACKYKGEICPFSYSDREIHYAKYIGKNTDECQYINVLKKCTQYTFTRRKCELHIVELRKNNMICSVCYIEVCSNNFMEWDFYSRRDPNNKFGCDFVRKYISLSNDERTNNILINTKITKSKIDWKKVIKNECKRMRKLKVDRNINFNPKDDYKNRDESWFKEEEIPYEPSEHVKMLMNKFLDEDEYYFNTNSSSESENINYNSKDDYMNRDEPSERVKMLMNKFCDEDEYYFGTNSSSESENINYNPKDDYKNRDESWFQEEEIPYEPSERVKMLMNKFCDEDEYYYNPKSNININSSLINICFNSNKSSSSSSSSTSQSSYSSSSSSSNINFNLYSSTSQSSSSSSSSTSQSSSSSSSSSSNINFNLYSSTSQSSTSQSSSSSSSSTSQSSSSISYIDQDNNIDIAYKIPLKTNSKNIKKCKIYFNKKI</sequence>
<organism evidence="2">
    <name type="scientific">Pithovirus LCDPAC02</name>
    <dbReference type="NCBI Taxonomy" id="2506601"/>
    <lineage>
        <taxon>Viruses</taxon>
        <taxon>Pithoviruses</taxon>
    </lineage>
</organism>
<accession>A0A481YPM1</accession>
<proteinExistence type="predicted"/>
<feature type="region of interest" description="Disordered" evidence="1">
    <location>
        <begin position="551"/>
        <end position="572"/>
    </location>
</feature>
<dbReference type="PANTHER" id="PTHR34755:SF3">
    <property type="entry name" value="SERINE_ARGININE REPETITIVE MATRIX PROTEIN 2"/>
    <property type="match status" value="1"/>
</dbReference>
<feature type="region of interest" description="Disordered" evidence="1">
    <location>
        <begin position="518"/>
        <end position="539"/>
    </location>
</feature>
<feature type="compositionally biased region" description="Low complexity" evidence="1">
    <location>
        <begin position="368"/>
        <end position="379"/>
    </location>
</feature>